<dbReference type="PANTHER" id="PTHR42648">
    <property type="entry name" value="TRANSPOSASE, PUTATIVE-RELATED"/>
    <property type="match status" value="1"/>
</dbReference>
<dbReference type="Gene3D" id="3.30.420.10">
    <property type="entry name" value="Ribonuclease H-like superfamily/Ribonuclease H"/>
    <property type="match status" value="1"/>
</dbReference>
<dbReference type="InterPro" id="IPR054722">
    <property type="entry name" value="PolX-like_BBD"/>
</dbReference>
<comment type="catalytic activity">
    <reaction evidence="21">
        <text>DNA(n) + a 2'-deoxyribonucleoside 5'-triphosphate = DNA(n+1) + diphosphate</text>
        <dbReference type="Rhea" id="RHEA:22508"/>
        <dbReference type="Rhea" id="RHEA-COMP:17339"/>
        <dbReference type="Rhea" id="RHEA-COMP:17340"/>
        <dbReference type="ChEBI" id="CHEBI:33019"/>
        <dbReference type="ChEBI" id="CHEBI:61560"/>
        <dbReference type="ChEBI" id="CHEBI:173112"/>
        <dbReference type="EC" id="2.7.7.7"/>
    </reaction>
</comment>
<protein>
    <recommendedName>
        <fullName evidence="23">Integrase catalytic domain-containing protein</fullName>
    </recommendedName>
</protein>
<dbReference type="GO" id="GO:0006310">
    <property type="term" value="P:DNA recombination"/>
    <property type="evidence" value="ECO:0007669"/>
    <property type="project" value="UniProtKB-KW"/>
</dbReference>
<evidence type="ECO:0000256" key="11">
    <source>
        <dbReference type="ARBA" id="ARBA00022801"/>
    </source>
</evidence>
<evidence type="ECO:0000256" key="18">
    <source>
        <dbReference type="ARBA" id="ARBA00023113"/>
    </source>
</evidence>
<keyword evidence="13" id="KW-0460">Magnesium</keyword>
<feature type="compositionally biased region" description="Polar residues" evidence="22">
    <location>
        <begin position="199"/>
        <end position="218"/>
    </location>
</feature>
<name>A0A9Q3F904_9BASI</name>
<evidence type="ECO:0000256" key="20">
    <source>
        <dbReference type="ARBA" id="ARBA00048173"/>
    </source>
</evidence>
<keyword evidence="16" id="KW-0695">RNA-directed DNA polymerase</keyword>
<evidence type="ECO:0000313" key="24">
    <source>
        <dbReference type="EMBL" id="MBW0534694.1"/>
    </source>
</evidence>
<evidence type="ECO:0000256" key="6">
    <source>
        <dbReference type="ARBA" id="ARBA00022695"/>
    </source>
</evidence>
<dbReference type="AlphaFoldDB" id="A0A9Q3F904"/>
<dbReference type="GO" id="GO:0006397">
    <property type="term" value="P:mRNA processing"/>
    <property type="evidence" value="ECO:0007669"/>
    <property type="project" value="UniProtKB-KW"/>
</dbReference>
<evidence type="ECO:0000256" key="10">
    <source>
        <dbReference type="ARBA" id="ARBA00022759"/>
    </source>
</evidence>
<keyword evidence="7" id="KW-0540">Nuclease</keyword>
<keyword evidence="8" id="KW-0479">Metal-binding</keyword>
<gene>
    <name evidence="24" type="ORF">O181_074409</name>
</gene>
<dbReference type="PROSITE" id="PS50994">
    <property type="entry name" value="INTEGRASE"/>
    <property type="match status" value="1"/>
</dbReference>
<dbReference type="InterPro" id="IPR036875">
    <property type="entry name" value="Znf_CCHC_sf"/>
</dbReference>
<dbReference type="GO" id="GO:0003964">
    <property type="term" value="F:RNA-directed DNA polymerase activity"/>
    <property type="evidence" value="ECO:0007669"/>
    <property type="project" value="UniProtKB-KW"/>
</dbReference>
<dbReference type="GO" id="GO:0003887">
    <property type="term" value="F:DNA-directed DNA polymerase activity"/>
    <property type="evidence" value="ECO:0007669"/>
    <property type="project" value="UniProtKB-KW"/>
</dbReference>
<evidence type="ECO:0000256" key="17">
    <source>
        <dbReference type="ARBA" id="ARBA00022932"/>
    </source>
</evidence>
<evidence type="ECO:0000256" key="5">
    <source>
        <dbReference type="ARBA" id="ARBA00022670"/>
    </source>
</evidence>
<evidence type="ECO:0000256" key="22">
    <source>
        <dbReference type="SAM" id="MobiDB-lite"/>
    </source>
</evidence>
<comment type="function">
    <text evidence="1">The aspartyl protease (PR) mediates the proteolytic cleavages of the Gag and Gag-Pol polyproteins after assembly of the VLP.</text>
</comment>
<keyword evidence="25" id="KW-1185">Reference proteome</keyword>
<dbReference type="GO" id="GO:0003723">
    <property type="term" value="F:RNA binding"/>
    <property type="evidence" value="ECO:0007669"/>
    <property type="project" value="UniProtKB-KW"/>
</dbReference>
<evidence type="ECO:0000256" key="16">
    <source>
        <dbReference type="ARBA" id="ARBA00022918"/>
    </source>
</evidence>
<evidence type="ECO:0000256" key="8">
    <source>
        <dbReference type="ARBA" id="ARBA00022723"/>
    </source>
</evidence>
<dbReference type="GO" id="GO:0004519">
    <property type="term" value="F:endonuclease activity"/>
    <property type="evidence" value="ECO:0007669"/>
    <property type="project" value="UniProtKB-KW"/>
</dbReference>
<evidence type="ECO:0000256" key="4">
    <source>
        <dbReference type="ARBA" id="ARBA00022664"/>
    </source>
</evidence>
<dbReference type="InterPro" id="IPR025724">
    <property type="entry name" value="GAG-pre-integrase_dom"/>
</dbReference>
<evidence type="ECO:0000256" key="9">
    <source>
        <dbReference type="ARBA" id="ARBA00022741"/>
    </source>
</evidence>
<dbReference type="GO" id="GO:0005524">
    <property type="term" value="F:ATP binding"/>
    <property type="evidence" value="ECO:0007669"/>
    <property type="project" value="UniProtKB-KW"/>
</dbReference>
<keyword evidence="6" id="KW-0548">Nucleotidyltransferase</keyword>
<proteinExistence type="predicted"/>
<dbReference type="GO" id="GO:0008233">
    <property type="term" value="F:peptidase activity"/>
    <property type="evidence" value="ECO:0007669"/>
    <property type="project" value="UniProtKB-KW"/>
</dbReference>
<dbReference type="Pfam" id="PF22936">
    <property type="entry name" value="Pol_BBD"/>
    <property type="match status" value="1"/>
</dbReference>
<keyword evidence="18" id="KW-0917">Virion maturation</keyword>
<dbReference type="InterPro" id="IPR012337">
    <property type="entry name" value="RNaseH-like_sf"/>
</dbReference>
<dbReference type="SUPFAM" id="SSF57756">
    <property type="entry name" value="Retrovirus zinc finger-like domains"/>
    <property type="match status" value="1"/>
</dbReference>
<dbReference type="EMBL" id="AVOT02039591">
    <property type="protein sequence ID" value="MBW0534694.1"/>
    <property type="molecule type" value="Genomic_DNA"/>
</dbReference>
<keyword evidence="4" id="KW-0507">mRNA processing</keyword>
<evidence type="ECO:0000256" key="21">
    <source>
        <dbReference type="ARBA" id="ARBA00049244"/>
    </source>
</evidence>
<comment type="caution">
    <text evidence="24">The sequence shown here is derived from an EMBL/GenBank/DDBJ whole genome shotgun (WGS) entry which is preliminary data.</text>
</comment>
<evidence type="ECO:0000256" key="12">
    <source>
        <dbReference type="ARBA" id="ARBA00022840"/>
    </source>
</evidence>
<dbReference type="Proteomes" id="UP000765509">
    <property type="component" value="Unassembled WGS sequence"/>
</dbReference>
<evidence type="ECO:0000313" key="25">
    <source>
        <dbReference type="Proteomes" id="UP000765509"/>
    </source>
</evidence>
<dbReference type="GO" id="GO:0005634">
    <property type="term" value="C:nucleus"/>
    <property type="evidence" value="ECO:0007669"/>
    <property type="project" value="UniProtKB-ARBA"/>
</dbReference>
<keyword evidence="15" id="KW-0229">DNA integration</keyword>
<keyword evidence="10" id="KW-0255">Endonuclease</keyword>
<dbReference type="PANTHER" id="PTHR42648:SF11">
    <property type="entry name" value="TRANSPOSON TY4-P GAG-POL POLYPROTEIN"/>
    <property type="match status" value="1"/>
</dbReference>
<comment type="catalytic activity">
    <reaction evidence="20">
        <text>DNA(n) + a 2'-deoxyribonucleoside 5'-triphosphate = DNA(n+1) + diphosphate</text>
        <dbReference type="Rhea" id="RHEA:22508"/>
        <dbReference type="Rhea" id="RHEA-COMP:17339"/>
        <dbReference type="Rhea" id="RHEA-COMP:17340"/>
        <dbReference type="ChEBI" id="CHEBI:33019"/>
        <dbReference type="ChEBI" id="CHEBI:61560"/>
        <dbReference type="ChEBI" id="CHEBI:173112"/>
        <dbReference type="EC" id="2.7.7.49"/>
    </reaction>
</comment>
<keyword evidence="11" id="KW-0378">Hydrolase</keyword>
<keyword evidence="5" id="KW-0645">Protease</keyword>
<dbReference type="GO" id="GO:0032196">
    <property type="term" value="P:transposition"/>
    <property type="evidence" value="ECO:0007669"/>
    <property type="project" value="UniProtKB-KW"/>
</dbReference>
<keyword evidence="2" id="KW-0815">Transposition</keyword>
<dbReference type="Pfam" id="PF13976">
    <property type="entry name" value="gag_pre-integrs"/>
    <property type="match status" value="1"/>
</dbReference>
<evidence type="ECO:0000256" key="7">
    <source>
        <dbReference type="ARBA" id="ARBA00022722"/>
    </source>
</evidence>
<keyword evidence="14" id="KW-0694">RNA-binding</keyword>
<keyword evidence="19" id="KW-0233">DNA recombination</keyword>
<keyword evidence="12" id="KW-0067">ATP-binding</keyword>
<dbReference type="GO" id="GO:0008270">
    <property type="term" value="F:zinc ion binding"/>
    <property type="evidence" value="ECO:0007669"/>
    <property type="project" value="InterPro"/>
</dbReference>
<organism evidence="24 25">
    <name type="scientific">Austropuccinia psidii MF-1</name>
    <dbReference type="NCBI Taxonomy" id="1389203"/>
    <lineage>
        <taxon>Eukaryota</taxon>
        <taxon>Fungi</taxon>
        <taxon>Dikarya</taxon>
        <taxon>Basidiomycota</taxon>
        <taxon>Pucciniomycotina</taxon>
        <taxon>Pucciniomycetes</taxon>
        <taxon>Pucciniales</taxon>
        <taxon>Sphaerophragmiaceae</taxon>
        <taxon>Austropuccinia</taxon>
    </lineage>
</organism>
<keyword evidence="9" id="KW-0547">Nucleotide-binding</keyword>
<evidence type="ECO:0000256" key="2">
    <source>
        <dbReference type="ARBA" id="ARBA00022578"/>
    </source>
</evidence>
<evidence type="ECO:0000256" key="19">
    <source>
        <dbReference type="ARBA" id="ARBA00023172"/>
    </source>
</evidence>
<dbReference type="InterPro" id="IPR039537">
    <property type="entry name" value="Retrotran_Ty1/copia-like"/>
</dbReference>
<sequence length="585" mass="65882">MIHTWTTCFIGDEEYFTINEKDKDYWRNLVALSFIRNSVECQLFDSVSSQLIMPNARMVYQALKSCFGKSSWSSIIHHAETIFNPTNQSSNIVQHAITLGEAIEAIENQIGALDSNKIMTLSIFFSVPHLREQITAALDTRLAENQLVMIQSEDILDMVQQMLHSSQKTLVNNSLHLSKMNASNRNAERYKQKHRESTPQRPTGSSNRGTPKSFSPISEQGHEWRKKWLNADHPCFHSGEAGHWAPDCPTQEKAAKARSKTNQRGILVAEIGVVPMLEQNEVLLDLGATHSVIGDIFLFTKLQHADMNLSVASQQSYPVVAIGQIVLKLETGSLIVNNVLYCKQIPGIVLSIGQLMFQDIGVELKQGTFVLWQNQNIFYSYLSNFRWFLKILALSDVSASPISANIKAPPVNLHTRPISNIDYSLLWHQRMGHLSARSIKRLLQFKAASGIPSHTIDNIGICHPCSVAKSQHRPIQGPLRKMVQNPGDVIVADLIGPLPISLDRKKYVLTIQDCFSRLTVAIPLIDKAKAKGQLQNWMTQFANFSGYTIKVIWTDNGSEFKNSIFDEFLQKNGIIHEYSVPYEHH</sequence>
<dbReference type="SUPFAM" id="SSF53098">
    <property type="entry name" value="Ribonuclease H-like"/>
    <property type="match status" value="1"/>
</dbReference>
<feature type="compositionally biased region" description="Basic and acidic residues" evidence="22">
    <location>
        <begin position="186"/>
        <end position="198"/>
    </location>
</feature>
<evidence type="ECO:0000259" key="23">
    <source>
        <dbReference type="PROSITE" id="PS50994"/>
    </source>
</evidence>
<dbReference type="OrthoDB" id="7691805at2759"/>
<dbReference type="GO" id="GO:0006508">
    <property type="term" value="P:proteolysis"/>
    <property type="evidence" value="ECO:0007669"/>
    <property type="project" value="UniProtKB-KW"/>
</dbReference>
<feature type="region of interest" description="Disordered" evidence="22">
    <location>
        <begin position="186"/>
        <end position="219"/>
    </location>
</feature>
<keyword evidence="3" id="KW-1188">Viral release from host cell</keyword>
<evidence type="ECO:0000256" key="13">
    <source>
        <dbReference type="ARBA" id="ARBA00022842"/>
    </source>
</evidence>
<reference evidence="24" key="1">
    <citation type="submission" date="2021-03" db="EMBL/GenBank/DDBJ databases">
        <title>Draft genome sequence of rust myrtle Austropuccinia psidii MF-1, a brazilian biotype.</title>
        <authorList>
            <person name="Quecine M.C."/>
            <person name="Pachon D.M.R."/>
            <person name="Bonatelli M.L."/>
            <person name="Correr F.H."/>
            <person name="Franceschini L.M."/>
            <person name="Leite T.F."/>
            <person name="Margarido G.R.A."/>
            <person name="Almeida C.A."/>
            <person name="Ferrarezi J.A."/>
            <person name="Labate C.A."/>
        </authorList>
    </citation>
    <scope>NUCLEOTIDE SEQUENCE</scope>
    <source>
        <strain evidence="24">MF-1</strain>
    </source>
</reference>
<keyword evidence="17" id="KW-0239">DNA-directed DNA polymerase</keyword>
<evidence type="ECO:0000256" key="14">
    <source>
        <dbReference type="ARBA" id="ARBA00022884"/>
    </source>
</evidence>
<dbReference type="InterPro" id="IPR001584">
    <property type="entry name" value="Integrase_cat-core"/>
</dbReference>
<dbReference type="Pfam" id="PF00665">
    <property type="entry name" value="rve"/>
    <property type="match status" value="1"/>
</dbReference>
<evidence type="ECO:0000256" key="3">
    <source>
        <dbReference type="ARBA" id="ARBA00022612"/>
    </source>
</evidence>
<dbReference type="GO" id="GO:0015074">
    <property type="term" value="P:DNA integration"/>
    <property type="evidence" value="ECO:0007669"/>
    <property type="project" value="UniProtKB-KW"/>
</dbReference>
<evidence type="ECO:0000256" key="1">
    <source>
        <dbReference type="ARBA" id="ARBA00002180"/>
    </source>
</evidence>
<dbReference type="InterPro" id="IPR036397">
    <property type="entry name" value="RNaseH_sf"/>
</dbReference>
<evidence type="ECO:0000256" key="15">
    <source>
        <dbReference type="ARBA" id="ARBA00022908"/>
    </source>
</evidence>
<accession>A0A9Q3F904</accession>
<keyword evidence="17" id="KW-0808">Transferase</keyword>
<feature type="domain" description="Integrase catalytic" evidence="23">
    <location>
        <begin position="482"/>
        <end position="585"/>
    </location>
</feature>